<keyword evidence="2" id="KW-1185">Reference proteome</keyword>
<comment type="caution">
    <text evidence="1">The sequence shown here is derived from an EMBL/GenBank/DDBJ whole genome shotgun (WGS) entry which is preliminary data.</text>
</comment>
<evidence type="ECO:0000313" key="1">
    <source>
        <dbReference type="EMBL" id="TDV44939.1"/>
    </source>
</evidence>
<dbReference type="RefSeq" id="WP_133906515.1">
    <property type="nucleotide sequence ID" value="NZ_SOCP01000013.1"/>
</dbReference>
<dbReference type="AlphaFoldDB" id="A0A4R7V676"/>
<sequence length="102" mass="10886">MANVWESVALRGGMISLGDVWRHRDRRPCDGLVVTTTSDGAVIHRAGQPVPDITPLRATARTRGRTLHIGPGVALSEVGAFVASLPMDMRPANYTVAPGVRT</sequence>
<proteinExistence type="predicted"/>
<reference evidence="1 2" key="1">
    <citation type="submission" date="2019-03" db="EMBL/GenBank/DDBJ databases">
        <title>Genomic Encyclopedia of Archaeal and Bacterial Type Strains, Phase II (KMG-II): from individual species to whole genera.</title>
        <authorList>
            <person name="Goeker M."/>
        </authorList>
    </citation>
    <scope>NUCLEOTIDE SEQUENCE [LARGE SCALE GENOMIC DNA]</scope>
    <source>
        <strain evidence="1 2">DSM 45499</strain>
    </source>
</reference>
<dbReference type="EMBL" id="SOCP01000013">
    <property type="protein sequence ID" value="TDV44939.1"/>
    <property type="molecule type" value="Genomic_DNA"/>
</dbReference>
<accession>A0A4R7V676</accession>
<organism evidence="1 2">
    <name type="scientific">Actinophytocola oryzae</name>
    <dbReference type="NCBI Taxonomy" id="502181"/>
    <lineage>
        <taxon>Bacteria</taxon>
        <taxon>Bacillati</taxon>
        <taxon>Actinomycetota</taxon>
        <taxon>Actinomycetes</taxon>
        <taxon>Pseudonocardiales</taxon>
        <taxon>Pseudonocardiaceae</taxon>
    </lineage>
</organism>
<dbReference type="Proteomes" id="UP000294927">
    <property type="component" value="Unassembled WGS sequence"/>
</dbReference>
<protein>
    <submittedName>
        <fullName evidence="1">Uncharacterized protein</fullName>
    </submittedName>
</protein>
<gene>
    <name evidence="1" type="ORF">CLV71_113198</name>
</gene>
<evidence type="ECO:0000313" key="2">
    <source>
        <dbReference type="Proteomes" id="UP000294927"/>
    </source>
</evidence>
<name>A0A4R7V676_9PSEU</name>